<evidence type="ECO:0000256" key="2">
    <source>
        <dbReference type="ARBA" id="ARBA00022679"/>
    </source>
</evidence>
<dbReference type="GO" id="GO:0000287">
    <property type="term" value="F:magnesium ion binding"/>
    <property type="evidence" value="ECO:0007669"/>
    <property type="project" value="InterPro"/>
</dbReference>
<dbReference type="EMBL" id="NFJD01000004">
    <property type="protein sequence ID" value="OUO56111.1"/>
    <property type="molecule type" value="Genomic_DNA"/>
</dbReference>
<evidence type="ECO:0000256" key="1">
    <source>
        <dbReference type="ARBA" id="ARBA00010990"/>
    </source>
</evidence>
<accession>A0A1Y4DL15</accession>
<dbReference type="Proteomes" id="UP000196368">
    <property type="component" value="Unassembled WGS sequence"/>
</dbReference>
<gene>
    <name evidence="4" type="ORF">B5F75_05685</name>
</gene>
<keyword evidence="5" id="KW-1185">Reference proteome</keyword>
<evidence type="ECO:0000313" key="4">
    <source>
        <dbReference type="EMBL" id="OUO56111.1"/>
    </source>
</evidence>
<dbReference type="GO" id="GO:0005829">
    <property type="term" value="C:cytosol"/>
    <property type="evidence" value="ECO:0007669"/>
    <property type="project" value="TreeGrafter"/>
</dbReference>
<feature type="domain" description="4'-phosphopantetheinyl transferase" evidence="3">
    <location>
        <begin position="105"/>
        <end position="158"/>
    </location>
</feature>
<dbReference type="PANTHER" id="PTHR12215">
    <property type="entry name" value="PHOSPHOPANTETHEINE TRANSFERASE"/>
    <property type="match status" value="1"/>
</dbReference>
<dbReference type="Gene3D" id="3.90.470.20">
    <property type="entry name" value="4'-phosphopantetheinyl transferase domain"/>
    <property type="match status" value="2"/>
</dbReference>
<proteinExistence type="inferred from homology"/>
<comment type="caution">
    <text evidence="4">The sequence shown here is derived from an EMBL/GenBank/DDBJ whole genome shotgun (WGS) entry which is preliminary data.</text>
</comment>
<dbReference type="OrthoDB" id="9808281at2"/>
<dbReference type="InterPro" id="IPR050559">
    <property type="entry name" value="P-Pant_transferase_sf"/>
</dbReference>
<dbReference type="PANTHER" id="PTHR12215:SF10">
    <property type="entry name" value="L-AMINOADIPATE-SEMIALDEHYDE DEHYDROGENASE-PHOSPHOPANTETHEINYL TRANSFERASE"/>
    <property type="match status" value="1"/>
</dbReference>
<dbReference type="GO" id="GO:0008897">
    <property type="term" value="F:holo-[acyl-carrier-protein] synthase activity"/>
    <property type="evidence" value="ECO:0007669"/>
    <property type="project" value="InterPro"/>
</dbReference>
<organism evidence="4 5">
    <name type="scientific">Candidatus Avelusimicrobium gallicola</name>
    <dbReference type="NCBI Taxonomy" id="2562704"/>
    <lineage>
        <taxon>Bacteria</taxon>
        <taxon>Pseudomonadati</taxon>
        <taxon>Elusimicrobiota</taxon>
        <taxon>Elusimicrobia</taxon>
        <taxon>Elusimicrobiales</taxon>
        <taxon>Elusimicrobiaceae</taxon>
        <taxon>Candidatus Avelusimicrobium</taxon>
    </lineage>
</organism>
<dbReference type="GO" id="GO:0019878">
    <property type="term" value="P:lysine biosynthetic process via aminoadipic acid"/>
    <property type="evidence" value="ECO:0007669"/>
    <property type="project" value="TreeGrafter"/>
</dbReference>
<name>A0A1Y4DL15_9BACT</name>
<evidence type="ECO:0000313" key="5">
    <source>
        <dbReference type="Proteomes" id="UP000196368"/>
    </source>
</evidence>
<dbReference type="InterPro" id="IPR008278">
    <property type="entry name" value="4-PPantetheinyl_Trfase_dom"/>
</dbReference>
<dbReference type="RefSeq" id="WP_087288861.1">
    <property type="nucleotide sequence ID" value="NZ_NFJD01000004.1"/>
</dbReference>
<keyword evidence="2" id="KW-0808">Transferase</keyword>
<dbReference type="InterPro" id="IPR037143">
    <property type="entry name" value="4-PPantetheinyl_Trfase_dom_sf"/>
</dbReference>
<reference evidence="5" key="1">
    <citation type="submission" date="2017-04" db="EMBL/GenBank/DDBJ databases">
        <title>Function of individual gut microbiota members based on whole genome sequencing of pure cultures obtained from chicken caecum.</title>
        <authorList>
            <person name="Medvecky M."/>
            <person name="Cejkova D."/>
            <person name="Polansky O."/>
            <person name="Karasova D."/>
            <person name="Kubasova T."/>
            <person name="Cizek A."/>
            <person name="Rychlik I."/>
        </authorList>
    </citation>
    <scope>NUCLEOTIDE SEQUENCE [LARGE SCALE GENOMIC DNA]</scope>
    <source>
        <strain evidence="5">An273</strain>
    </source>
</reference>
<dbReference type="SUPFAM" id="SSF56214">
    <property type="entry name" value="4'-phosphopantetheinyl transferase"/>
    <property type="match status" value="2"/>
</dbReference>
<dbReference type="AlphaFoldDB" id="A0A1Y4DL15"/>
<comment type="similarity">
    <text evidence="1">Belongs to the P-Pant transferase superfamily. Gsp/Sfp/HetI/AcpT family.</text>
</comment>
<evidence type="ECO:0000259" key="3">
    <source>
        <dbReference type="Pfam" id="PF01648"/>
    </source>
</evidence>
<sequence>MSCQIKEVDLNRLPPADEILSERETAFYQTLRFPKRRVEWLGGRFALKELVHAQTGAPMREIEVLPQPAGKPVLRVAGEKSDLAFSITHSQGWALAALSAEEPFLGIDLEKIEPRLDAWAKDFFHPSELTAGGERFLTALWTQKEAVVKLLGTGLCLNSYDVRCIDGKTFFFGPAQAVYARLGRPRITLQTSERIAGFMFTVASGH</sequence>
<dbReference type="Pfam" id="PF01648">
    <property type="entry name" value="ACPS"/>
    <property type="match status" value="1"/>
</dbReference>
<protein>
    <recommendedName>
        <fullName evidence="3">4'-phosphopantetheinyl transferase domain-containing protein</fullName>
    </recommendedName>
</protein>